<evidence type="ECO:0000313" key="3">
    <source>
        <dbReference type="Proteomes" id="UP001066276"/>
    </source>
</evidence>
<keyword evidence="3" id="KW-1185">Reference proteome</keyword>
<accession>A0AAV7RQ08</accession>
<evidence type="ECO:0000256" key="1">
    <source>
        <dbReference type="SAM" id="Phobius"/>
    </source>
</evidence>
<comment type="caution">
    <text evidence="2">The sequence shown here is derived from an EMBL/GenBank/DDBJ whole genome shotgun (WGS) entry which is preliminary data.</text>
</comment>
<protein>
    <submittedName>
        <fullName evidence="2">Uncharacterized protein</fullName>
    </submittedName>
</protein>
<dbReference type="Proteomes" id="UP001066276">
    <property type="component" value="Chromosome 5"/>
</dbReference>
<reference evidence="2" key="1">
    <citation type="journal article" date="2022" name="bioRxiv">
        <title>Sequencing and chromosome-scale assembly of the giantPleurodeles waltlgenome.</title>
        <authorList>
            <person name="Brown T."/>
            <person name="Elewa A."/>
            <person name="Iarovenko S."/>
            <person name="Subramanian E."/>
            <person name="Araus A.J."/>
            <person name="Petzold A."/>
            <person name="Susuki M."/>
            <person name="Suzuki K.-i.T."/>
            <person name="Hayashi T."/>
            <person name="Toyoda A."/>
            <person name="Oliveira C."/>
            <person name="Osipova E."/>
            <person name="Leigh N.D."/>
            <person name="Simon A."/>
            <person name="Yun M.H."/>
        </authorList>
    </citation>
    <scope>NUCLEOTIDE SEQUENCE</scope>
    <source>
        <strain evidence="2">20211129_DDA</strain>
        <tissue evidence="2">Liver</tissue>
    </source>
</reference>
<organism evidence="2 3">
    <name type="scientific">Pleurodeles waltl</name>
    <name type="common">Iberian ribbed newt</name>
    <dbReference type="NCBI Taxonomy" id="8319"/>
    <lineage>
        <taxon>Eukaryota</taxon>
        <taxon>Metazoa</taxon>
        <taxon>Chordata</taxon>
        <taxon>Craniata</taxon>
        <taxon>Vertebrata</taxon>
        <taxon>Euteleostomi</taxon>
        <taxon>Amphibia</taxon>
        <taxon>Batrachia</taxon>
        <taxon>Caudata</taxon>
        <taxon>Salamandroidea</taxon>
        <taxon>Salamandridae</taxon>
        <taxon>Pleurodelinae</taxon>
        <taxon>Pleurodeles</taxon>
    </lineage>
</organism>
<keyword evidence="1" id="KW-1133">Transmembrane helix</keyword>
<evidence type="ECO:0000313" key="2">
    <source>
        <dbReference type="EMBL" id="KAJ1153862.1"/>
    </source>
</evidence>
<sequence>MSLLFDIRVNSHNQDGARNLASQSFSVCSVYIATLFFAFRSHRALPAFASLIRRRFMGNLLLTFRQRYYALHATGRSNHFPLRSIGRVYIQAMYPHGVLTTLDVLL</sequence>
<keyword evidence="1" id="KW-0472">Membrane</keyword>
<dbReference type="EMBL" id="JANPWB010000009">
    <property type="protein sequence ID" value="KAJ1153862.1"/>
    <property type="molecule type" value="Genomic_DNA"/>
</dbReference>
<feature type="transmembrane region" description="Helical" evidence="1">
    <location>
        <begin position="20"/>
        <end position="39"/>
    </location>
</feature>
<proteinExistence type="predicted"/>
<dbReference type="AlphaFoldDB" id="A0AAV7RQ08"/>
<name>A0AAV7RQ08_PLEWA</name>
<keyword evidence="1" id="KW-0812">Transmembrane</keyword>
<gene>
    <name evidence="2" type="ORF">NDU88_006620</name>
</gene>